<keyword evidence="2" id="KW-1185">Reference proteome</keyword>
<dbReference type="KEGG" id="ajp:AMJAP_2194"/>
<reference evidence="1 2" key="1">
    <citation type="journal article" date="2008" name="Int. J. Syst. Evol. Microbiol.">
        <title>Amphritea japonica sp. nov. and Amphritea balenae sp. nov., isolated from the sediment adjacent to sperm whale carcasses off Kagoshima, Japan.</title>
        <authorList>
            <person name="Miyazaki M."/>
            <person name="Nogi Y."/>
            <person name="Fujiwara Y."/>
            <person name="Kawato M."/>
            <person name="Nagahama T."/>
            <person name="Kubokawa K."/>
            <person name="Horikoshi K."/>
        </authorList>
    </citation>
    <scope>NUCLEOTIDE SEQUENCE [LARGE SCALE GENOMIC DNA]</scope>
    <source>
        <strain evidence="1 2">ATCC BAA-1530</strain>
    </source>
</reference>
<sequence length="201" mass="22708">MEMDMINMTTLLPLVLPLLLTLPGCAVTVDDYRDDKPVLELNRFFDGRLVAYGMVQSFSGKVTRRFKADITGQWQGDRGILDEQFYFSDGEQQSRCWKLVKQGNRYQGTAGDIVGEASGEVQGNTLNWRYTLQVPVNGKVWDINLDDWLYLIDENNLINRTKLKKFGLTVGELTLHIRKLSDAEVAIAGDVEPVCDLTEGK</sequence>
<gene>
    <name evidence="1" type="ORF">AMJAP_2194</name>
</gene>
<dbReference type="InterPro" id="IPR024409">
    <property type="entry name" value="DUF3833"/>
</dbReference>
<dbReference type="Proteomes" id="UP000595663">
    <property type="component" value="Chromosome"/>
</dbReference>
<dbReference type="AlphaFoldDB" id="A0A7R6ST00"/>
<organism evidence="1 2">
    <name type="scientific">Amphritea japonica ATCC BAA-1530</name>
    <dbReference type="NCBI Taxonomy" id="1278309"/>
    <lineage>
        <taxon>Bacteria</taxon>
        <taxon>Pseudomonadati</taxon>
        <taxon>Pseudomonadota</taxon>
        <taxon>Gammaproteobacteria</taxon>
        <taxon>Oceanospirillales</taxon>
        <taxon>Oceanospirillaceae</taxon>
        <taxon>Amphritea</taxon>
    </lineage>
</organism>
<accession>A0A7R6ST00</accession>
<evidence type="ECO:0000313" key="1">
    <source>
        <dbReference type="EMBL" id="BBB26785.1"/>
    </source>
</evidence>
<dbReference type="Pfam" id="PF12915">
    <property type="entry name" value="DUF3833"/>
    <property type="match status" value="1"/>
</dbReference>
<protein>
    <recommendedName>
        <fullName evidence="3">Lipoprotein</fullName>
    </recommendedName>
</protein>
<evidence type="ECO:0008006" key="3">
    <source>
        <dbReference type="Google" id="ProtNLM"/>
    </source>
</evidence>
<evidence type="ECO:0000313" key="2">
    <source>
        <dbReference type="Proteomes" id="UP000595663"/>
    </source>
</evidence>
<proteinExistence type="predicted"/>
<name>A0A7R6ST00_9GAMM</name>
<dbReference type="EMBL" id="AP014545">
    <property type="protein sequence ID" value="BBB26785.1"/>
    <property type="molecule type" value="Genomic_DNA"/>
</dbReference>